<evidence type="ECO:0000313" key="2">
    <source>
        <dbReference type="Proteomes" id="UP000248484"/>
    </source>
</evidence>
<dbReference type="KEGG" id="pcad:114486765"/>
<feature type="compositionally biased region" description="Gly residues" evidence="1">
    <location>
        <begin position="187"/>
        <end position="200"/>
    </location>
</feature>
<organism evidence="2 3">
    <name type="scientific">Physeter macrocephalus</name>
    <name type="common">Sperm whale</name>
    <name type="synonym">Physeter catodon</name>
    <dbReference type="NCBI Taxonomy" id="9755"/>
    <lineage>
        <taxon>Eukaryota</taxon>
        <taxon>Metazoa</taxon>
        <taxon>Chordata</taxon>
        <taxon>Craniata</taxon>
        <taxon>Vertebrata</taxon>
        <taxon>Euteleostomi</taxon>
        <taxon>Mammalia</taxon>
        <taxon>Eutheria</taxon>
        <taxon>Laurasiatheria</taxon>
        <taxon>Artiodactyla</taxon>
        <taxon>Whippomorpha</taxon>
        <taxon>Cetacea</taxon>
        <taxon>Odontoceti</taxon>
        <taxon>Physeteridae</taxon>
        <taxon>Physeter</taxon>
    </lineage>
</organism>
<feature type="compositionally biased region" description="Basic and acidic residues" evidence="1">
    <location>
        <begin position="206"/>
        <end position="220"/>
    </location>
</feature>
<dbReference type="GeneID" id="114486765"/>
<feature type="region of interest" description="Disordered" evidence="1">
    <location>
        <begin position="76"/>
        <end position="293"/>
    </location>
</feature>
<dbReference type="RefSeq" id="XP_028349050.1">
    <property type="nucleotide sequence ID" value="XM_028493249.2"/>
</dbReference>
<proteinExistence type="predicted"/>
<dbReference type="Proteomes" id="UP000248484">
    <property type="component" value="Chromosome 8"/>
</dbReference>
<reference evidence="3" key="1">
    <citation type="submission" date="2025-08" db="UniProtKB">
        <authorList>
            <consortium name="RefSeq"/>
        </authorList>
    </citation>
    <scope>IDENTIFICATION</scope>
    <source>
        <tissue evidence="3">Muscle</tissue>
    </source>
</reference>
<name>A0A455BJA6_PHYMC</name>
<keyword evidence="2" id="KW-1185">Reference proteome</keyword>
<evidence type="ECO:0000313" key="3">
    <source>
        <dbReference type="RefSeq" id="XP_028349050.1"/>
    </source>
</evidence>
<gene>
    <name evidence="3" type="primary">LOC114486765</name>
</gene>
<sequence length="293" mass="30682">MKLCVLESRSRWGRRGGGIKEWERMLSAGQGLGVCRDERRRMLPALGTEKRETALPVPSSPGQEICVQGAKEKCPGRQQRLRGLGGGGARLQPAPKGSPGDSRLEARRRDSDRGSREEEPEVAAGGSGPVEGRTFPFSDIKATSHQADPLSSLGLKKRVSQGPGISGNGPEGATSLHPGGEEAGRSGSAGAGLRGGGGRQGTAEPSPERDANRQTWEKVNKGHAPCRRPAGAHPPLRPPPVHFHSQRFSPAGLPRSPGGGAAPDPQPAPPALGLRTLHTHLERVSPAPPKNCA</sequence>
<accession>A0A455BJA6</accession>
<dbReference type="InParanoid" id="A0A455BJA6"/>
<dbReference type="AlphaFoldDB" id="A0A455BJA6"/>
<protein>
    <submittedName>
        <fullName evidence="3">Protein PRRC2A-like isoform X1</fullName>
    </submittedName>
</protein>
<feature type="compositionally biased region" description="Basic and acidic residues" evidence="1">
    <location>
        <begin position="102"/>
        <end position="117"/>
    </location>
</feature>
<evidence type="ECO:0000256" key="1">
    <source>
        <dbReference type="SAM" id="MobiDB-lite"/>
    </source>
</evidence>